<dbReference type="GO" id="GO:0046983">
    <property type="term" value="F:protein dimerization activity"/>
    <property type="evidence" value="ECO:0007669"/>
    <property type="project" value="InterPro"/>
</dbReference>
<dbReference type="SUPFAM" id="SSF55874">
    <property type="entry name" value="ATPase domain of HSP90 chaperone/DNA topoisomerase II/histidine kinase"/>
    <property type="match status" value="1"/>
</dbReference>
<keyword evidence="3" id="KW-0902">Two-component regulatory system</keyword>
<evidence type="ECO:0000313" key="7">
    <source>
        <dbReference type="Proteomes" id="UP001199322"/>
    </source>
</evidence>
<evidence type="ECO:0000256" key="1">
    <source>
        <dbReference type="ARBA" id="ARBA00022679"/>
    </source>
</evidence>
<dbReference type="CDD" id="cd12915">
    <property type="entry name" value="PDC2_DGC_like"/>
    <property type="match status" value="1"/>
</dbReference>
<protein>
    <recommendedName>
        <fullName evidence="5">Histidine kinase domain-containing protein</fullName>
    </recommendedName>
</protein>
<organism evidence="6 7">
    <name type="scientific">Ralstonia pickettii</name>
    <name type="common">Burkholderia pickettii</name>
    <dbReference type="NCBI Taxonomy" id="329"/>
    <lineage>
        <taxon>Bacteria</taxon>
        <taxon>Pseudomonadati</taxon>
        <taxon>Pseudomonadota</taxon>
        <taxon>Betaproteobacteria</taxon>
        <taxon>Burkholderiales</taxon>
        <taxon>Burkholderiaceae</taxon>
        <taxon>Ralstonia</taxon>
    </lineage>
</organism>
<dbReference type="InterPro" id="IPR005467">
    <property type="entry name" value="His_kinase_dom"/>
</dbReference>
<keyword evidence="1" id="KW-0808">Transferase</keyword>
<feature type="transmembrane region" description="Helical" evidence="4">
    <location>
        <begin position="293"/>
        <end position="316"/>
    </location>
</feature>
<dbReference type="SUPFAM" id="SSF103190">
    <property type="entry name" value="Sensory domain-like"/>
    <property type="match status" value="1"/>
</dbReference>
<dbReference type="PROSITE" id="PS50109">
    <property type="entry name" value="HIS_KIN"/>
    <property type="match status" value="1"/>
</dbReference>
<proteinExistence type="predicted"/>
<dbReference type="CDD" id="cd16917">
    <property type="entry name" value="HATPase_UhpB-NarQ-NarX-like"/>
    <property type="match status" value="1"/>
</dbReference>
<dbReference type="CDD" id="cd12914">
    <property type="entry name" value="PDC1_DGC_like"/>
    <property type="match status" value="1"/>
</dbReference>
<dbReference type="SMART" id="SM00387">
    <property type="entry name" value="HATPase_c"/>
    <property type="match status" value="1"/>
</dbReference>
<accession>A0AAW4QCS6</accession>
<dbReference type="Pfam" id="PF02518">
    <property type="entry name" value="HATPase_c"/>
    <property type="match status" value="1"/>
</dbReference>
<keyword evidence="4" id="KW-0812">Transmembrane</keyword>
<evidence type="ECO:0000259" key="5">
    <source>
        <dbReference type="PROSITE" id="PS50109"/>
    </source>
</evidence>
<dbReference type="InterPro" id="IPR050482">
    <property type="entry name" value="Sensor_HK_TwoCompSys"/>
</dbReference>
<dbReference type="Pfam" id="PF07730">
    <property type="entry name" value="HisKA_3"/>
    <property type="match status" value="1"/>
</dbReference>
<dbReference type="InterPro" id="IPR036890">
    <property type="entry name" value="HATPase_C_sf"/>
</dbReference>
<comment type="caution">
    <text evidence="6">The sequence shown here is derived from an EMBL/GenBank/DDBJ whole genome shotgun (WGS) entry which is preliminary data.</text>
</comment>
<dbReference type="InterPro" id="IPR029151">
    <property type="entry name" value="Sensor-like_sf"/>
</dbReference>
<evidence type="ECO:0000256" key="3">
    <source>
        <dbReference type="ARBA" id="ARBA00023012"/>
    </source>
</evidence>
<dbReference type="EMBL" id="QGBI01000029">
    <property type="protein sequence ID" value="MBX3892762.1"/>
    <property type="molecule type" value="Genomic_DNA"/>
</dbReference>
<dbReference type="InterPro" id="IPR011712">
    <property type="entry name" value="Sig_transdc_His_kin_sub3_dim/P"/>
</dbReference>
<dbReference type="GO" id="GO:0000155">
    <property type="term" value="F:phosphorelay sensor kinase activity"/>
    <property type="evidence" value="ECO:0007669"/>
    <property type="project" value="InterPro"/>
</dbReference>
<dbReference type="Proteomes" id="UP001199322">
    <property type="component" value="Unassembled WGS sequence"/>
</dbReference>
<evidence type="ECO:0000256" key="4">
    <source>
        <dbReference type="SAM" id="Phobius"/>
    </source>
</evidence>
<dbReference type="PANTHER" id="PTHR24421:SF58">
    <property type="entry name" value="SIGNAL TRANSDUCTION HISTIDINE-PROTEIN KINASE_PHOSPHATASE UHPB"/>
    <property type="match status" value="1"/>
</dbReference>
<name>A0AAW4QCS6_RALPI</name>
<keyword evidence="2" id="KW-0418">Kinase</keyword>
<dbReference type="AlphaFoldDB" id="A0AAW4QCS6"/>
<dbReference type="Gene3D" id="1.20.5.1930">
    <property type="match status" value="1"/>
</dbReference>
<keyword evidence="4" id="KW-1133">Transmembrane helix</keyword>
<gene>
    <name evidence="6" type="ORF">DEE74_23120</name>
</gene>
<dbReference type="Gene3D" id="3.30.565.10">
    <property type="entry name" value="Histidine kinase-like ATPase, C-terminal domain"/>
    <property type="match status" value="1"/>
</dbReference>
<evidence type="ECO:0000313" key="6">
    <source>
        <dbReference type="EMBL" id="MBX3892762.1"/>
    </source>
</evidence>
<reference evidence="6" key="1">
    <citation type="submission" date="2018-06" db="EMBL/GenBank/DDBJ databases">
        <authorList>
            <person name="O'Rourke A."/>
        </authorList>
    </citation>
    <scope>NUCLEOTIDE SEQUENCE</scope>
    <source>
        <strain evidence="6">132550021-3</strain>
    </source>
</reference>
<dbReference type="PANTHER" id="PTHR24421">
    <property type="entry name" value="NITRATE/NITRITE SENSOR PROTEIN NARX-RELATED"/>
    <property type="match status" value="1"/>
</dbReference>
<evidence type="ECO:0000256" key="2">
    <source>
        <dbReference type="ARBA" id="ARBA00022777"/>
    </source>
</evidence>
<feature type="transmembrane region" description="Helical" evidence="4">
    <location>
        <begin position="16"/>
        <end position="37"/>
    </location>
</feature>
<dbReference type="RefSeq" id="WP_169742691.1">
    <property type="nucleotide sequence ID" value="NZ_QGAQ01000026.1"/>
</dbReference>
<dbReference type="Gene3D" id="3.30.450.20">
    <property type="entry name" value="PAS domain"/>
    <property type="match status" value="2"/>
</dbReference>
<dbReference type="GO" id="GO:0016020">
    <property type="term" value="C:membrane"/>
    <property type="evidence" value="ECO:0007669"/>
    <property type="project" value="InterPro"/>
</dbReference>
<sequence length="562" mass="61227">MSFRQKTIFLSKYKAGVLLGTIWTATIAVAVLLLYLGTDAVNHAQVRLKDQAEAYAHLIAAHDRFGFTLADVILKDLQDYVTTDDLNGPLTPQRKQQLFTYLSQHRTRLPGIASFTLIGADGIRRVGVVGQDGTNLSDRGYFIELRNGKDFYISGVQDGRASGKPGIHVARRFNRPDGSFAGVVVMNLAAQDVFFSFYKSINFGPNTTTSLRDAERILLRFPADIRNPEIATRRLRGDAIGQVIQAGQDQGFVIGIDPMDGLEKLTAFERLEGSLMYATVSLPTEAAMSGPKIVAFASYIAALALLFGAYGVTSAIQKAGKLARARDEAVKAAQERQRLIRRLNTVVEDERKAISIEIHDVLNAILIGIRLDSQAILSSMTQAQHTPLMDEVVERAKSIAAHANDLYAACRAIVTRLRPEVLDVLGLDEAIEEMVKTYNATHPACTFTFHFDGSTAGVDPNIGIAAYRIVQEALSNVVKHANAHHADVSLKVLDDELRLAIEDDGRGFSEQQDAAAGFGLVGMRERADAFGGSLEIHSARNDGGSRIVARIPLKPQQTGVTN</sequence>
<keyword evidence="4" id="KW-0472">Membrane</keyword>
<dbReference type="InterPro" id="IPR003594">
    <property type="entry name" value="HATPase_dom"/>
</dbReference>
<feature type="domain" description="Histidine kinase" evidence="5">
    <location>
        <begin position="468"/>
        <end position="555"/>
    </location>
</feature>